<reference evidence="2" key="1">
    <citation type="submission" date="2021-02" db="EMBL/GenBank/DDBJ databases">
        <authorList>
            <person name="Nowell W R."/>
        </authorList>
    </citation>
    <scope>NUCLEOTIDE SEQUENCE</scope>
</reference>
<dbReference type="Proteomes" id="UP000681722">
    <property type="component" value="Unassembled WGS sequence"/>
</dbReference>
<organism evidence="2 4">
    <name type="scientific">Didymodactylos carnosus</name>
    <dbReference type="NCBI Taxonomy" id="1234261"/>
    <lineage>
        <taxon>Eukaryota</taxon>
        <taxon>Metazoa</taxon>
        <taxon>Spiralia</taxon>
        <taxon>Gnathifera</taxon>
        <taxon>Rotifera</taxon>
        <taxon>Eurotatoria</taxon>
        <taxon>Bdelloidea</taxon>
        <taxon>Philodinida</taxon>
        <taxon>Philodinidae</taxon>
        <taxon>Didymodactylos</taxon>
    </lineage>
</organism>
<evidence type="ECO:0000256" key="1">
    <source>
        <dbReference type="SAM" id="MobiDB-lite"/>
    </source>
</evidence>
<sequence length="1046" mass="122252">MGNSSSLKKQPQKHKQLKNFKQKKQTFCCLCSTKSSSSLSISIDNYLPTFDRIVEKKTSYSSNNKNNQKNYSDYYVEVNQPIKSTNEIIQPLAVKISKQDQSISENSSTICTPALSLVNNTDNVKDDNNSLTTSSTSTSHNRRSLSLDNVVVTPNLNRNTDNHDGDGVFKIPQLPARPPLPIGTPSTTITQSRSHHFSSFRLPLVNTKRTYYSQSIEQAKSSIEDLEKSLQGCQSIDKWIDSLSILGTPSLNRVNKQRTITTPLSQQRQKKRTSTTVNDELFIIHQKNAQNQILCNEQPKSSVINDFVEELPSLLVSSTKSNLEVLHLAKCIGLNLLTLNNYLKDFLFRLLYYQQILYKQRLKSLPSSSCNNKKSVRNHFSQPVMIYPSIDNNTTQISTILADDLYVEFVYPLEFILPILSTSSYSTYNIQEQIRSRCYFIPKACFNTLPEDDDYRHKQEIEQTSSIHVVIELETGSGNTSSKTTKSQQIDDPSCLFICDENDHSSFYTGHIRLHKSYWKQYAHFSYRALNDEENNYYLSSYAFQQWFQSLIIINQTCSIANRFLTGDGSYLTCLLKPKTSMTKIELPESNENIENSNPSLQNHIMKKECNTKQNISAIEDQYHIQLVCLRLPPTLFLLDSSNDQENNVNNHNETNELNTKLSYIHAFSDVFLSNNKNSETFINVDYEQYVLAIPLLKWPKYVLDNYYHKRSSKRKWPSTYHMNIIVKKQLLLIPKSNCKINLSQSNNNHQLDDRWQLNFDLVENLLYEYMNESTLFLYTFSLQLFSLTKKLNGINYSDECHNFKNENEYDEQNDEYAIRLCIKHCFLNYCEKYGLPFSTSTSSHQRTNDSILDLTHHFLKELHSNLKQNFLPHYFNHEYNILNIFSDNNNSNLFLKWFNHIQYCVLDRQKWFTLKLQSSNSLTSVYKPLIIEYMFYYIDQLYDEFHIKRKDMRFNELVLIELHEKLCEKLTNENGLIWTNDVMNNEVIRMKIQQQLANEFEQNAELVHTCLNQIRRAESSLIFHYTWTLYLQYLHSYFNCIWNLF</sequence>
<evidence type="ECO:0000313" key="3">
    <source>
        <dbReference type="EMBL" id="CAF3539013.1"/>
    </source>
</evidence>
<comment type="caution">
    <text evidence="2">The sequence shown here is derived from an EMBL/GenBank/DDBJ whole genome shotgun (WGS) entry which is preliminary data.</text>
</comment>
<accession>A0A813PSU2</accession>
<proteinExistence type="predicted"/>
<name>A0A813PSU2_9BILA</name>
<feature type="region of interest" description="Disordered" evidence="1">
    <location>
        <begin position="121"/>
        <end position="143"/>
    </location>
</feature>
<evidence type="ECO:0000313" key="2">
    <source>
        <dbReference type="EMBL" id="CAF0758460.1"/>
    </source>
</evidence>
<feature type="compositionally biased region" description="Low complexity" evidence="1">
    <location>
        <begin position="129"/>
        <end position="143"/>
    </location>
</feature>
<dbReference type="Proteomes" id="UP000663829">
    <property type="component" value="Unassembled WGS sequence"/>
</dbReference>
<dbReference type="OrthoDB" id="9994813at2759"/>
<dbReference type="EMBL" id="CAJNOQ010000113">
    <property type="protein sequence ID" value="CAF0758460.1"/>
    <property type="molecule type" value="Genomic_DNA"/>
</dbReference>
<dbReference type="AlphaFoldDB" id="A0A813PSU2"/>
<dbReference type="EMBL" id="CAJOBC010000113">
    <property type="protein sequence ID" value="CAF3539013.1"/>
    <property type="molecule type" value="Genomic_DNA"/>
</dbReference>
<keyword evidence="4" id="KW-1185">Reference proteome</keyword>
<evidence type="ECO:0000313" key="4">
    <source>
        <dbReference type="Proteomes" id="UP000663829"/>
    </source>
</evidence>
<gene>
    <name evidence="2" type="ORF">GPM918_LOCUS1247</name>
    <name evidence="3" type="ORF">SRO942_LOCUS1247</name>
</gene>
<protein>
    <submittedName>
        <fullName evidence="2">Uncharacterized protein</fullName>
    </submittedName>
</protein>